<comment type="caution">
    <text evidence="11">The sequence shown here is derived from an EMBL/GenBank/DDBJ whole genome shotgun (WGS) entry which is preliminary data.</text>
</comment>
<evidence type="ECO:0000259" key="9">
    <source>
        <dbReference type="PROSITE" id="PS50011"/>
    </source>
</evidence>
<name>A0ABN9SX03_9DINO</name>
<dbReference type="SUPFAM" id="SSF56112">
    <property type="entry name" value="Protein kinase-like (PK-like)"/>
    <property type="match status" value="1"/>
</dbReference>
<keyword evidence="2" id="KW-0723">Serine/threonine-protein kinase</keyword>
<reference evidence="11" key="1">
    <citation type="submission" date="2023-10" db="EMBL/GenBank/DDBJ databases">
        <authorList>
            <person name="Chen Y."/>
            <person name="Shah S."/>
            <person name="Dougan E. K."/>
            <person name="Thang M."/>
            <person name="Chan C."/>
        </authorList>
    </citation>
    <scope>NUCLEOTIDE SEQUENCE [LARGE SCALE GENOMIC DNA]</scope>
</reference>
<dbReference type="PROSITE" id="PS00018">
    <property type="entry name" value="EF_HAND_1"/>
    <property type="match status" value="4"/>
</dbReference>
<evidence type="ECO:0000256" key="1">
    <source>
        <dbReference type="ARBA" id="ARBA00001946"/>
    </source>
</evidence>
<evidence type="ECO:0000313" key="12">
    <source>
        <dbReference type="Proteomes" id="UP001189429"/>
    </source>
</evidence>
<dbReference type="InterPro" id="IPR000719">
    <property type="entry name" value="Prot_kinase_dom"/>
</dbReference>
<accession>A0ABN9SX03</accession>
<dbReference type="SMART" id="SM00054">
    <property type="entry name" value="EFh"/>
    <property type="match status" value="4"/>
</dbReference>
<evidence type="ECO:0000256" key="2">
    <source>
        <dbReference type="ARBA" id="ARBA00022527"/>
    </source>
</evidence>
<evidence type="ECO:0000256" key="7">
    <source>
        <dbReference type="ARBA" id="ARBA00022840"/>
    </source>
</evidence>
<dbReference type="EMBL" id="CAUYUJ010013958">
    <property type="protein sequence ID" value="CAK0836967.1"/>
    <property type="molecule type" value="Genomic_DNA"/>
</dbReference>
<dbReference type="InterPro" id="IPR011992">
    <property type="entry name" value="EF-hand-dom_pair"/>
</dbReference>
<dbReference type="InterPro" id="IPR050205">
    <property type="entry name" value="CDPK_Ser/Thr_kinases"/>
</dbReference>
<dbReference type="Gene3D" id="1.10.510.10">
    <property type="entry name" value="Transferase(Phosphotransferase) domain 1"/>
    <property type="match status" value="1"/>
</dbReference>
<evidence type="ECO:0000256" key="4">
    <source>
        <dbReference type="ARBA" id="ARBA00022741"/>
    </source>
</evidence>
<comment type="cofactor">
    <cofactor evidence="1">
        <name>Mg(2+)</name>
        <dbReference type="ChEBI" id="CHEBI:18420"/>
    </cofactor>
</comment>
<feature type="domain" description="Protein kinase" evidence="9">
    <location>
        <begin position="1"/>
        <end position="102"/>
    </location>
</feature>
<evidence type="ECO:0000256" key="5">
    <source>
        <dbReference type="ARBA" id="ARBA00022777"/>
    </source>
</evidence>
<dbReference type="CDD" id="cd00051">
    <property type="entry name" value="EFh"/>
    <property type="match status" value="1"/>
</dbReference>
<feature type="domain" description="EF-hand" evidence="10">
    <location>
        <begin position="257"/>
        <end position="292"/>
    </location>
</feature>
<evidence type="ECO:0000259" key="10">
    <source>
        <dbReference type="PROSITE" id="PS50222"/>
    </source>
</evidence>
<evidence type="ECO:0000256" key="3">
    <source>
        <dbReference type="ARBA" id="ARBA00022679"/>
    </source>
</evidence>
<evidence type="ECO:0000313" key="11">
    <source>
        <dbReference type="EMBL" id="CAK0836967.1"/>
    </source>
</evidence>
<sequence>MLSAKVGTSYYVAPQVLARKYDHACDLWSCGVIMYVIMCGYPPFCGERESETLAQVKSGKFTFKKADWCGISEDAKDLIRGLLKLEPRQRLTSEQALDQDWIKNWAPRAPKVPSLPANFVANLRSFRSQNRLKKAALHIIAGQLNESEIKGLRGVFQALDGNQDGLLSGRELKEGLLKAGLENIPADLMRILDDVDSDGSGIVDYTEFLAATLDEQLYKQEDVCWSAFRLFDRDGDGKISQDELRFVISKGNDKKLADDKVIEEIISTVDTSGDGKIDFQEFMAMMNSAAKHRCPSSVAATTVRMSSGSCTTSLSSSSS</sequence>
<dbReference type="Gene3D" id="1.10.238.10">
    <property type="entry name" value="EF-hand"/>
    <property type="match status" value="2"/>
</dbReference>
<keyword evidence="4" id="KW-0547">Nucleotide-binding</keyword>
<dbReference type="Pfam" id="PF13499">
    <property type="entry name" value="EF-hand_7"/>
    <property type="match status" value="2"/>
</dbReference>
<dbReference type="InterPro" id="IPR002048">
    <property type="entry name" value="EF_hand_dom"/>
</dbReference>
<dbReference type="InterPro" id="IPR011009">
    <property type="entry name" value="Kinase-like_dom_sf"/>
</dbReference>
<evidence type="ECO:0008006" key="13">
    <source>
        <dbReference type="Google" id="ProtNLM"/>
    </source>
</evidence>
<keyword evidence="5" id="KW-0418">Kinase</keyword>
<feature type="domain" description="EF-hand" evidence="10">
    <location>
        <begin position="219"/>
        <end position="254"/>
    </location>
</feature>
<organism evidence="11 12">
    <name type="scientific">Prorocentrum cordatum</name>
    <dbReference type="NCBI Taxonomy" id="2364126"/>
    <lineage>
        <taxon>Eukaryota</taxon>
        <taxon>Sar</taxon>
        <taxon>Alveolata</taxon>
        <taxon>Dinophyceae</taxon>
        <taxon>Prorocentrales</taxon>
        <taxon>Prorocentraceae</taxon>
        <taxon>Prorocentrum</taxon>
    </lineage>
</organism>
<feature type="domain" description="EF-hand" evidence="10">
    <location>
        <begin position="147"/>
        <end position="182"/>
    </location>
</feature>
<keyword evidence="6" id="KW-0106">Calcium</keyword>
<proteinExistence type="inferred from homology"/>
<protein>
    <recommendedName>
        <fullName evidence="13">Calmodulin</fullName>
    </recommendedName>
</protein>
<evidence type="ECO:0000256" key="6">
    <source>
        <dbReference type="ARBA" id="ARBA00022837"/>
    </source>
</evidence>
<gene>
    <name evidence="11" type="ORF">PCOR1329_LOCUS33314</name>
</gene>
<dbReference type="Pfam" id="PF00069">
    <property type="entry name" value="Pkinase"/>
    <property type="match status" value="1"/>
</dbReference>
<dbReference type="PROSITE" id="PS50011">
    <property type="entry name" value="PROTEIN_KINASE_DOM"/>
    <property type="match status" value="1"/>
</dbReference>
<keyword evidence="12" id="KW-1185">Reference proteome</keyword>
<dbReference type="InterPro" id="IPR018247">
    <property type="entry name" value="EF_Hand_1_Ca_BS"/>
</dbReference>
<dbReference type="PANTHER" id="PTHR24349">
    <property type="entry name" value="SERINE/THREONINE-PROTEIN KINASE"/>
    <property type="match status" value="1"/>
</dbReference>
<dbReference type="PROSITE" id="PS50222">
    <property type="entry name" value="EF_HAND_2"/>
    <property type="match status" value="4"/>
</dbReference>
<comment type="similarity">
    <text evidence="8">Belongs to the protein kinase superfamily. Ser/Thr protein kinase family. CDPK subfamily.</text>
</comment>
<keyword evidence="3" id="KW-0808">Transferase</keyword>
<keyword evidence="7" id="KW-0067">ATP-binding</keyword>
<dbReference type="Proteomes" id="UP001189429">
    <property type="component" value="Unassembled WGS sequence"/>
</dbReference>
<evidence type="ECO:0000256" key="8">
    <source>
        <dbReference type="ARBA" id="ARBA00024334"/>
    </source>
</evidence>
<feature type="domain" description="EF-hand" evidence="10">
    <location>
        <begin position="183"/>
        <end position="218"/>
    </location>
</feature>
<dbReference type="SMART" id="SM00220">
    <property type="entry name" value="S_TKc"/>
    <property type="match status" value="1"/>
</dbReference>
<dbReference type="SUPFAM" id="SSF47473">
    <property type="entry name" value="EF-hand"/>
    <property type="match status" value="1"/>
</dbReference>